<dbReference type="GO" id="GO:0046872">
    <property type="term" value="F:metal ion binding"/>
    <property type="evidence" value="ECO:0007669"/>
    <property type="project" value="UniProtKB-KW"/>
</dbReference>
<name>A0A7X1NLP6_9BURK</name>
<keyword evidence="6" id="KW-1185">Reference proteome</keyword>
<evidence type="ECO:0000256" key="2">
    <source>
        <dbReference type="ARBA" id="ARBA00022723"/>
    </source>
</evidence>
<organism evidence="5 6">
    <name type="scientific">Paraburkholderia franconis</name>
    <dbReference type="NCBI Taxonomy" id="2654983"/>
    <lineage>
        <taxon>Bacteria</taxon>
        <taxon>Pseudomonadati</taxon>
        <taxon>Pseudomonadota</taxon>
        <taxon>Betaproteobacteria</taxon>
        <taxon>Burkholderiales</taxon>
        <taxon>Burkholderiaceae</taxon>
        <taxon>Paraburkholderia</taxon>
    </lineage>
</organism>
<comment type="similarity">
    <text evidence="1">Belongs to the Gfa family.</text>
</comment>
<accession>A0A7X1NLP6</accession>
<comment type="caution">
    <text evidence="5">The sequence shown here is derived from an EMBL/GenBank/DDBJ whole genome shotgun (WGS) entry which is preliminary data.</text>
</comment>
<keyword evidence="2" id="KW-0479">Metal-binding</keyword>
<dbReference type="AlphaFoldDB" id="A0A7X1NLP6"/>
<sequence length="161" mass="17241">MAVRVLPGLEWGGFMDNFQLDGRCTCGAIRHRMCSGPMFVHCCHCRWCQLESRASFALNAMIEADRVKLLVGTPEIAVTSSQSGKGEKIAQGDYSCAPGPGHLDALYRFIRHGTRGLGPLPPAYNRTACCKSSSAFNSSSRPVRALPASVLINASAIGSIP</sequence>
<reference evidence="5 6" key="1">
    <citation type="submission" date="2019-10" db="EMBL/GenBank/DDBJ databases">
        <title>Paraburkholderia sp. isolated from nodules of Mimosa pudica from Brazilian Atlantic Forest soils.</title>
        <authorList>
            <person name="Paulitsch F."/>
            <person name="Hungria M."/>
            <person name="Dall'Agnol R."/>
        </authorList>
    </citation>
    <scope>NUCLEOTIDE SEQUENCE [LARGE SCALE GENOMIC DNA]</scope>
    <source>
        <strain evidence="5 6">CNPSo 3157</strain>
    </source>
</reference>
<evidence type="ECO:0000259" key="4">
    <source>
        <dbReference type="Pfam" id="PF04828"/>
    </source>
</evidence>
<dbReference type="SUPFAM" id="SSF51316">
    <property type="entry name" value="Mss4-like"/>
    <property type="match status" value="1"/>
</dbReference>
<dbReference type="Pfam" id="PF04828">
    <property type="entry name" value="GFA"/>
    <property type="match status" value="1"/>
</dbReference>
<dbReference type="Proteomes" id="UP000484381">
    <property type="component" value="Unassembled WGS sequence"/>
</dbReference>
<dbReference type="GO" id="GO:0016846">
    <property type="term" value="F:carbon-sulfur lyase activity"/>
    <property type="evidence" value="ECO:0007669"/>
    <property type="project" value="InterPro"/>
</dbReference>
<evidence type="ECO:0000256" key="3">
    <source>
        <dbReference type="ARBA" id="ARBA00022833"/>
    </source>
</evidence>
<dbReference type="InterPro" id="IPR011057">
    <property type="entry name" value="Mss4-like_sf"/>
</dbReference>
<evidence type="ECO:0000313" key="6">
    <source>
        <dbReference type="Proteomes" id="UP000484381"/>
    </source>
</evidence>
<keyword evidence="3" id="KW-0862">Zinc</keyword>
<feature type="domain" description="CENP-V/GFA" evidence="4">
    <location>
        <begin position="20"/>
        <end position="85"/>
    </location>
</feature>
<dbReference type="InterPro" id="IPR006913">
    <property type="entry name" value="CENP-V/GFA"/>
</dbReference>
<dbReference type="EMBL" id="WHNP01000184">
    <property type="protein sequence ID" value="MPW24051.1"/>
    <property type="molecule type" value="Genomic_DNA"/>
</dbReference>
<dbReference type="Gene3D" id="3.90.1590.10">
    <property type="entry name" value="glutathione-dependent formaldehyde- activating enzyme (gfa)"/>
    <property type="match status" value="1"/>
</dbReference>
<protein>
    <submittedName>
        <fullName evidence="5">Aldehyde-activating protein</fullName>
    </submittedName>
</protein>
<gene>
    <name evidence="5" type="ORF">GCT13_47260</name>
</gene>
<evidence type="ECO:0000313" key="5">
    <source>
        <dbReference type="EMBL" id="MPW24051.1"/>
    </source>
</evidence>
<evidence type="ECO:0000256" key="1">
    <source>
        <dbReference type="ARBA" id="ARBA00005495"/>
    </source>
</evidence>
<proteinExistence type="inferred from homology"/>